<evidence type="ECO:0000256" key="3">
    <source>
        <dbReference type="ARBA" id="ARBA00022603"/>
    </source>
</evidence>
<dbReference type="PROSITE" id="PS00093">
    <property type="entry name" value="N4_MTASE"/>
    <property type="match status" value="1"/>
</dbReference>
<dbReference type="EC" id="2.1.1.113" evidence="2"/>
<reference evidence="10 11" key="1">
    <citation type="submission" date="2011-11" db="EMBL/GenBank/DDBJ databases">
        <title>Complete sequence of Spirochaeta sp. grapes.</title>
        <authorList>
            <consortium name="US DOE Joint Genome Institute"/>
            <person name="Lucas S."/>
            <person name="Han J."/>
            <person name="Lapidus A."/>
            <person name="Cheng J.-F."/>
            <person name="Goodwin L."/>
            <person name="Pitluck S."/>
            <person name="Peters L."/>
            <person name="Ovchinnikova G."/>
            <person name="Munk A.C."/>
            <person name="Detter J.C."/>
            <person name="Han C."/>
            <person name="Tapia R."/>
            <person name="Land M."/>
            <person name="Hauser L."/>
            <person name="Kyrpides N."/>
            <person name="Ivanova N."/>
            <person name="Pagani I."/>
            <person name="Ritalahtilisa K."/>
            <person name="Loeffler F."/>
            <person name="Woyke T."/>
        </authorList>
    </citation>
    <scope>NUCLEOTIDE SEQUENCE [LARGE SCALE GENOMIC DNA]</scope>
    <source>
        <strain evidence="11">ATCC BAA-1885 / DSM 22778 / Grapes</strain>
    </source>
</reference>
<evidence type="ECO:0000313" key="10">
    <source>
        <dbReference type="EMBL" id="AEV29064.1"/>
    </source>
</evidence>
<evidence type="ECO:0000256" key="7">
    <source>
        <dbReference type="ARBA" id="ARBA00023125"/>
    </source>
</evidence>
<dbReference type="InterPro" id="IPR029063">
    <property type="entry name" value="SAM-dependent_MTases_sf"/>
</dbReference>
<feature type="domain" description="DNA methylase N-4/N-6" evidence="9">
    <location>
        <begin position="260"/>
        <end position="432"/>
    </location>
</feature>
<evidence type="ECO:0000256" key="2">
    <source>
        <dbReference type="ARBA" id="ARBA00012185"/>
    </source>
</evidence>
<keyword evidence="7" id="KW-0238">DNA-binding</keyword>
<evidence type="ECO:0000259" key="9">
    <source>
        <dbReference type="Pfam" id="PF01555"/>
    </source>
</evidence>
<evidence type="ECO:0000256" key="8">
    <source>
        <dbReference type="ARBA" id="ARBA00049120"/>
    </source>
</evidence>
<keyword evidence="3 10" id="KW-0489">Methyltransferase</keyword>
<dbReference type="EMBL" id="CP003155">
    <property type="protein sequence ID" value="AEV29064.1"/>
    <property type="molecule type" value="Genomic_DNA"/>
</dbReference>
<evidence type="ECO:0000256" key="1">
    <source>
        <dbReference type="ARBA" id="ARBA00010203"/>
    </source>
</evidence>
<keyword evidence="4" id="KW-0808">Transferase</keyword>
<dbReference type="OrthoDB" id="9773571at2"/>
<dbReference type="GO" id="GO:0008170">
    <property type="term" value="F:N-methyltransferase activity"/>
    <property type="evidence" value="ECO:0007669"/>
    <property type="project" value="InterPro"/>
</dbReference>
<dbReference type="GO" id="GO:0015667">
    <property type="term" value="F:site-specific DNA-methyltransferase (cytosine-N4-specific) activity"/>
    <property type="evidence" value="ECO:0007669"/>
    <property type="project" value="UniProtKB-EC"/>
</dbReference>
<dbReference type="Gene3D" id="3.40.50.150">
    <property type="entry name" value="Vaccinia Virus protein VP39"/>
    <property type="match status" value="2"/>
</dbReference>
<name>G8QT97_SPHPG</name>
<dbReference type="InterPro" id="IPR017985">
    <property type="entry name" value="MeTrfase_CN4_CS"/>
</dbReference>
<dbReference type="HOGENOM" id="CLU_027633_0_0_12"/>
<evidence type="ECO:0000256" key="5">
    <source>
        <dbReference type="ARBA" id="ARBA00022691"/>
    </source>
</evidence>
<dbReference type="RefSeq" id="WP_014269913.1">
    <property type="nucleotide sequence ID" value="NC_016633.1"/>
</dbReference>
<proteinExistence type="inferred from homology"/>
<comment type="similarity">
    <text evidence="1">Belongs to the N(4)/N(6)-methyltransferase family. N(4) subfamily.</text>
</comment>
<dbReference type="KEGG" id="sgp:SpiGrapes_1250"/>
<organism evidence="10 11">
    <name type="scientific">Sphaerochaeta pleomorpha (strain ATCC BAA-1885 / DSM 22778 / Grapes)</name>
    <dbReference type="NCBI Taxonomy" id="158190"/>
    <lineage>
        <taxon>Bacteria</taxon>
        <taxon>Pseudomonadati</taxon>
        <taxon>Spirochaetota</taxon>
        <taxon>Spirochaetia</taxon>
        <taxon>Spirochaetales</taxon>
        <taxon>Sphaerochaetaceae</taxon>
        <taxon>Sphaerochaeta</taxon>
    </lineage>
</organism>
<comment type="catalytic activity">
    <reaction evidence="8">
        <text>a 2'-deoxycytidine in DNA + S-adenosyl-L-methionine = an N(4)-methyl-2'-deoxycytidine in DNA + S-adenosyl-L-homocysteine + H(+)</text>
        <dbReference type="Rhea" id="RHEA:16857"/>
        <dbReference type="Rhea" id="RHEA-COMP:11369"/>
        <dbReference type="Rhea" id="RHEA-COMP:13674"/>
        <dbReference type="ChEBI" id="CHEBI:15378"/>
        <dbReference type="ChEBI" id="CHEBI:57856"/>
        <dbReference type="ChEBI" id="CHEBI:59789"/>
        <dbReference type="ChEBI" id="CHEBI:85452"/>
        <dbReference type="ChEBI" id="CHEBI:137933"/>
        <dbReference type="EC" id="2.1.1.113"/>
    </reaction>
</comment>
<dbReference type="REBASE" id="45537">
    <property type="entry name" value="M.SspGrORF1250P"/>
</dbReference>
<dbReference type="InterPro" id="IPR002941">
    <property type="entry name" value="DNA_methylase_N4/N6"/>
</dbReference>
<dbReference type="eggNOG" id="COG0863">
    <property type="taxonomic scope" value="Bacteria"/>
</dbReference>
<dbReference type="AlphaFoldDB" id="G8QT97"/>
<gene>
    <name evidence="10" type="ordered locus">SpiGrapes_1250</name>
</gene>
<evidence type="ECO:0000256" key="6">
    <source>
        <dbReference type="ARBA" id="ARBA00022747"/>
    </source>
</evidence>
<dbReference type="STRING" id="158190.SpiGrapes_1250"/>
<dbReference type="GO" id="GO:0009307">
    <property type="term" value="P:DNA restriction-modification system"/>
    <property type="evidence" value="ECO:0007669"/>
    <property type="project" value="UniProtKB-KW"/>
</dbReference>
<dbReference type="GO" id="GO:0032259">
    <property type="term" value="P:methylation"/>
    <property type="evidence" value="ECO:0007669"/>
    <property type="project" value="UniProtKB-KW"/>
</dbReference>
<evidence type="ECO:0000256" key="4">
    <source>
        <dbReference type="ARBA" id="ARBA00022679"/>
    </source>
</evidence>
<accession>G8QT97</accession>
<dbReference type="GO" id="GO:0003677">
    <property type="term" value="F:DNA binding"/>
    <property type="evidence" value="ECO:0007669"/>
    <property type="project" value="UniProtKB-KW"/>
</dbReference>
<sequence>MFKHTDYSENYGAVMQFNTNKHEPIHRWYPFVEGYSKEFIDSILEEVDLNRVQCSLDPFSGSGTTPLVLQNKKMKCYSFEVSPFMHELSYAKLTTTYKSKSLLNDLDKLNELLIATPEDIDNYITFPKSKYYVQSEEINRWHYNLPTMTGIADLIYAFSKIDNLNNQRLFRIALASILIPISNMYRNGKCLSYKKNWKDIPVVDRQEVHQLFTEKIQTIFVPDIIQLEKQNNENLIVSNREYCLKGSALNLITTLPDESIDLVITSPPYLNSRDYTDSYIDELRVLGYFTNLKAERAFRATTLKSHVQVSWEDLELISVPTFKRIYHSIEIHEAEFWNKNILKMINGYFSDLKILLDNLFLKMKPGGQVFLNIGNSAYFGIVIPVDEIIAELAELSGFAISEIRIARNMKSSGQQKNSVTHLVESVIVMQKK</sequence>
<evidence type="ECO:0000313" key="11">
    <source>
        <dbReference type="Proteomes" id="UP000005632"/>
    </source>
</evidence>
<dbReference type="Pfam" id="PF01555">
    <property type="entry name" value="N6_N4_Mtase"/>
    <property type="match status" value="1"/>
</dbReference>
<keyword evidence="6" id="KW-0680">Restriction system</keyword>
<protein>
    <recommendedName>
        <fullName evidence="2">site-specific DNA-methyltransferase (cytosine-N(4)-specific)</fullName>
        <ecNumber evidence="2">2.1.1.113</ecNumber>
    </recommendedName>
</protein>
<keyword evidence="5" id="KW-0949">S-adenosyl-L-methionine</keyword>
<keyword evidence="11" id="KW-1185">Reference proteome</keyword>
<dbReference type="SUPFAM" id="SSF53335">
    <property type="entry name" value="S-adenosyl-L-methionine-dependent methyltransferases"/>
    <property type="match status" value="2"/>
</dbReference>
<dbReference type="Proteomes" id="UP000005632">
    <property type="component" value="Chromosome"/>
</dbReference>